<evidence type="ECO:0000313" key="2">
    <source>
        <dbReference type="Proteomes" id="UP000005713"/>
    </source>
</evidence>
<comment type="caution">
    <text evidence="1">The sequence shown here is derived from an EMBL/GenBank/DDBJ whole genome shotgun (WGS) entry which is preliminary data.</text>
</comment>
<dbReference type="AlphaFoldDB" id="A3JXP0"/>
<name>A3JXP0_SAGS3</name>
<gene>
    <name evidence="1" type="ORF">SSE37_19762</name>
</gene>
<reference evidence="1 2" key="1">
    <citation type="submission" date="2006-06" db="EMBL/GenBank/DDBJ databases">
        <authorList>
            <person name="Moran M.A."/>
            <person name="Ferriera S."/>
            <person name="Johnson J."/>
            <person name="Kravitz S."/>
            <person name="Beeson K."/>
            <person name="Sutton G."/>
            <person name="Rogers Y.-H."/>
            <person name="Friedman R."/>
            <person name="Frazier M."/>
            <person name="Venter J.C."/>
        </authorList>
    </citation>
    <scope>NUCLEOTIDE SEQUENCE [LARGE SCALE GENOMIC DNA]</scope>
    <source>
        <strain evidence="1 2">E-37</strain>
    </source>
</reference>
<keyword evidence="2" id="KW-1185">Reference proteome</keyword>
<dbReference type="EMBL" id="AAYA01000001">
    <property type="protein sequence ID" value="EBA10276.1"/>
    <property type="molecule type" value="Genomic_DNA"/>
</dbReference>
<proteinExistence type="predicted"/>
<dbReference type="Proteomes" id="UP000005713">
    <property type="component" value="Unassembled WGS sequence"/>
</dbReference>
<protein>
    <submittedName>
        <fullName evidence="1">Uncharacterized protein</fullName>
    </submittedName>
</protein>
<evidence type="ECO:0000313" key="1">
    <source>
        <dbReference type="EMBL" id="EBA10276.1"/>
    </source>
</evidence>
<sequence length="300" mass="34191">MKTDLLKLRAIAKYRKLVRKRRAFFGWLTSRSDPMTNEFDRALLERSALIERIGQAETHPGVTGEIAVYSTFCGTLKNLTLDRTNRARTYPHYFVSNNRQVLGMAEALGWLPIFIDLPISANPIEAAHQAKVAKALPHLFPDLARHRYLLYTDDKKAVKYEKYPGVVEKLKDVGAAMALQESSHIRDNILWEYTDSLHQPRYMAQAHQMLRYTLSQLEAGKTLDTKVLFNTAFIARDMQHPQVRALNEAWYDDILACGIDCQLAFDFLAQGRDDIFALPPAPRKKYLGKKIEANTPPGEA</sequence>
<accession>A3JXP0</accession>
<dbReference type="OrthoDB" id="7809860at2"/>
<dbReference type="RefSeq" id="WP_005854981.1">
    <property type="nucleotide sequence ID" value="NZ_AAYA01000001.1"/>
</dbReference>
<organism evidence="1 2">
    <name type="scientific">Sagittula stellata (strain ATCC 700073 / DSM 11524 / E-37)</name>
    <dbReference type="NCBI Taxonomy" id="388399"/>
    <lineage>
        <taxon>Bacteria</taxon>
        <taxon>Pseudomonadati</taxon>
        <taxon>Pseudomonadota</taxon>
        <taxon>Alphaproteobacteria</taxon>
        <taxon>Rhodobacterales</taxon>
        <taxon>Roseobacteraceae</taxon>
        <taxon>Sagittula</taxon>
    </lineage>
</organism>